<organism evidence="1">
    <name type="scientific">marine metagenome</name>
    <dbReference type="NCBI Taxonomy" id="408172"/>
    <lineage>
        <taxon>unclassified sequences</taxon>
        <taxon>metagenomes</taxon>
        <taxon>ecological metagenomes</taxon>
    </lineage>
</organism>
<evidence type="ECO:0000313" key="1">
    <source>
        <dbReference type="EMBL" id="SVB35470.1"/>
    </source>
</evidence>
<sequence length="280" mass="30271">MKKIGMFLLFAISLLLFSNQVHAETVASVPLYISGEPEGLLSIDEPSGSVVESVSIASSEQDQQGVFKEIGRWSTGSLSISSNISGDWSSEAWISSNRDATVTIRYTIIQDETNLDSFEFDGEIAAGDLIEITGSSEFTTTGLDTSPLTLLVESSWTAQAGTPPPGDNDGDGFPDDTTIDMEYGHSSRDTGVELSISHVQIRSGGEPYVSEGQSEVTIYVKVYDVFGIEETLSSSKGSYELSMGARDESLWEATVDSVSEKSNYLEVQFIWSYEGKSLPS</sequence>
<feature type="non-terminal residue" evidence="1">
    <location>
        <position position="280"/>
    </location>
</feature>
<proteinExistence type="predicted"/>
<reference evidence="1" key="1">
    <citation type="submission" date="2018-05" db="EMBL/GenBank/DDBJ databases">
        <authorList>
            <person name="Lanie J.A."/>
            <person name="Ng W.-L."/>
            <person name="Kazmierczak K.M."/>
            <person name="Andrzejewski T.M."/>
            <person name="Davidsen T.M."/>
            <person name="Wayne K.J."/>
            <person name="Tettelin H."/>
            <person name="Glass J.I."/>
            <person name="Rusch D."/>
            <person name="Podicherti R."/>
            <person name="Tsui H.-C.T."/>
            <person name="Winkler M.E."/>
        </authorList>
    </citation>
    <scope>NUCLEOTIDE SEQUENCE</scope>
</reference>
<dbReference type="AlphaFoldDB" id="A0A382DAM3"/>
<accession>A0A382DAM3</accession>
<gene>
    <name evidence="1" type="ORF">METZ01_LOCUS188324</name>
</gene>
<dbReference type="EMBL" id="UINC01038442">
    <property type="protein sequence ID" value="SVB35470.1"/>
    <property type="molecule type" value="Genomic_DNA"/>
</dbReference>
<protein>
    <submittedName>
        <fullName evidence="1">Uncharacterized protein</fullName>
    </submittedName>
</protein>
<name>A0A382DAM3_9ZZZZ</name>